<dbReference type="GO" id="GO:0005886">
    <property type="term" value="C:plasma membrane"/>
    <property type="evidence" value="ECO:0007669"/>
    <property type="project" value="UniProtKB-SubCell"/>
</dbReference>
<dbReference type="eggNOG" id="COG3090">
    <property type="taxonomic scope" value="Bacteria"/>
</dbReference>
<evidence type="ECO:0000256" key="8">
    <source>
        <dbReference type="ARBA" id="ARBA00038436"/>
    </source>
</evidence>
<accession>K6CZH6</accession>
<feature type="transmembrane region" description="Helical" evidence="9">
    <location>
        <begin position="86"/>
        <end position="107"/>
    </location>
</feature>
<evidence type="ECO:0000256" key="2">
    <source>
        <dbReference type="ARBA" id="ARBA00022448"/>
    </source>
</evidence>
<gene>
    <name evidence="11" type="ORF">BABA_19406</name>
</gene>
<keyword evidence="4" id="KW-0997">Cell inner membrane</keyword>
<feature type="transmembrane region" description="Helical" evidence="9">
    <location>
        <begin position="12"/>
        <end position="35"/>
    </location>
</feature>
<evidence type="ECO:0000256" key="1">
    <source>
        <dbReference type="ARBA" id="ARBA00004429"/>
    </source>
</evidence>
<dbReference type="PANTHER" id="PTHR35011">
    <property type="entry name" value="2,3-DIKETO-L-GULONATE TRAP TRANSPORTER SMALL PERMEASE PROTEIN YIAM"/>
    <property type="match status" value="1"/>
</dbReference>
<evidence type="ECO:0000256" key="6">
    <source>
        <dbReference type="ARBA" id="ARBA00022989"/>
    </source>
</evidence>
<comment type="similarity">
    <text evidence="8">Belongs to the TRAP transporter small permease family.</text>
</comment>
<keyword evidence="7 9" id="KW-0472">Membrane</keyword>
<dbReference type="EMBL" id="AJLS01000129">
    <property type="protein sequence ID" value="EKN65632.1"/>
    <property type="molecule type" value="Genomic_DNA"/>
</dbReference>
<dbReference type="Proteomes" id="UP000006316">
    <property type="component" value="Unassembled WGS sequence"/>
</dbReference>
<dbReference type="PANTHER" id="PTHR35011:SF2">
    <property type="entry name" value="2,3-DIKETO-L-GULONATE TRAP TRANSPORTER SMALL PERMEASE PROTEIN YIAM"/>
    <property type="match status" value="1"/>
</dbReference>
<name>K6CZH6_9BACI</name>
<evidence type="ECO:0000259" key="10">
    <source>
        <dbReference type="Pfam" id="PF04290"/>
    </source>
</evidence>
<evidence type="ECO:0000256" key="7">
    <source>
        <dbReference type="ARBA" id="ARBA00023136"/>
    </source>
</evidence>
<keyword evidence="2" id="KW-0813">Transport</keyword>
<evidence type="ECO:0000256" key="3">
    <source>
        <dbReference type="ARBA" id="ARBA00022475"/>
    </source>
</evidence>
<keyword evidence="12" id="KW-1185">Reference proteome</keyword>
<dbReference type="STRING" id="1117379.BABA_19406"/>
<dbReference type="RefSeq" id="WP_007086874.1">
    <property type="nucleotide sequence ID" value="NZ_AJLS01000129.1"/>
</dbReference>
<comment type="caution">
    <text evidence="11">The sequence shown here is derived from an EMBL/GenBank/DDBJ whole genome shotgun (WGS) entry which is preliminary data.</text>
</comment>
<protein>
    <submittedName>
        <fullName evidence="11">ABC transporter</fullName>
    </submittedName>
</protein>
<reference evidence="11 12" key="1">
    <citation type="journal article" date="2012" name="Front. Microbiol.">
        <title>Redundancy and modularity in membrane-associated dissimilatory nitrate reduction in Bacillus.</title>
        <authorList>
            <person name="Heylen K."/>
            <person name="Keltjens J."/>
        </authorList>
    </citation>
    <scope>NUCLEOTIDE SEQUENCE [LARGE SCALE GENOMIC DNA]</scope>
    <source>
        <strain evidence="12">LMG 21833T</strain>
    </source>
</reference>
<evidence type="ECO:0000313" key="12">
    <source>
        <dbReference type="Proteomes" id="UP000006316"/>
    </source>
</evidence>
<dbReference type="Pfam" id="PF04290">
    <property type="entry name" value="DctQ"/>
    <property type="match status" value="1"/>
</dbReference>
<evidence type="ECO:0000256" key="4">
    <source>
        <dbReference type="ARBA" id="ARBA00022519"/>
    </source>
</evidence>
<feature type="transmembrane region" description="Helical" evidence="9">
    <location>
        <begin position="127"/>
        <end position="148"/>
    </location>
</feature>
<sequence>MKGLVSKIDALLKLVIVVCLSLMAIFVFTNVVLRYVFNSGITWSEEVSRFLFVWLIFLGAILAFKDNEHLGVDSLVKKLPIAGKKVIYIVSNLILLITLVFLFDGSWKLTLLNTDLSAPATGMSYAYIYAFGMIMSGAMILIILFKLFRLIFKKDVSELIMSTGSEELVDSVERENSKKETGAKKK</sequence>
<evidence type="ECO:0000256" key="5">
    <source>
        <dbReference type="ARBA" id="ARBA00022692"/>
    </source>
</evidence>
<dbReference type="PATRIC" id="fig|1117379.3.peg.4020"/>
<feature type="domain" description="Tripartite ATP-independent periplasmic transporters DctQ component" evidence="10">
    <location>
        <begin position="23"/>
        <end position="151"/>
    </location>
</feature>
<dbReference type="GO" id="GO:0015740">
    <property type="term" value="P:C4-dicarboxylate transport"/>
    <property type="evidence" value="ECO:0007669"/>
    <property type="project" value="TreeGrafter"/>
</dbReference>
<evidence type="ECO:0000256" key="9">
    <source>
        <dbReference type="SAM" id="Phobius"/>
    </source>
</evidence>
<evidence type="ECO:0000313" key="11">
    <source>
        <dbReference type="EMBL" id="EKN65632.1"/>
    </source>
</evidence>
<dbReference type="InterPro" id="IPR007387">
    <property type="entry name" value="TRAP_DctQ"/>
</dbReference>
<keyword evidence="3" id="KW-1003">Cell membrane</keyword>
<dbReference type="InterPro" id="IPR055348">
    <property type="entry name" value="DctQ"/>
</dbReference>
<organism evidence="11 12">
    <name type="scientific">Neobacillus bataviensis LMG 21833</name>
    <dbReference type="NCBI Taxonomy" id="1117379"/>
    <lineage>
        <taxon>Bacteria</taxon>
        <taxon>Bacillati</taxon>
        <taxon>Bacillota</taxon>
        <taxon>Bacilli</taxon>
        <taxon>Bacillales</taxon>
        <taxon>Bacillaceae</taxon>
        <taxon>Neobacillus</taxon>
    </lineage>
</organism>
<dbReference type="OrthoDB" id="9815614at2"/>
<proteinExistence type="inferred from homology"/>
<keyword evidence="5 9" id="KW-0812">Transmembrane</keyword>
<comment type="subcellular location">
    <subcellularLocation>
        <location evidence="1">Cell inner membrane</location>
        <topology evidence="1">Multi-pass membrane protein</topology>
    </subcellularLocation>
</comment>
<dbReference type="AlphaFoldDB" id="K6CZH6"/>
<feature type="transmembrane region" description="Helical" evidence="9">
    <location>
        <begin position="47"/>
        <end position="65"/>
    </location>
</feature>
<keyword evidence="6 9" id="KW-1133">Transmembrane helix</keyword>
<dbReference type="GO" id="GO:0022857">
    <property type="term" value="F:transmembrane transporter activity"/>
    <property type="evidence" value="ECO:0007669"/>
    <property type="project" value="TreeGrafter"/>
</dbReference>